<dbReference type="Proteomes" id="UP000444174">
    <property type="component" value="Unassembled WGS sequence"/>
</dbReference>
<evidence type="ECO:0000313" key="10">
    <source>
        <dbReference type="Proteomes" id="UP000444174"/>
    </source>
</evidence>
<dbReference type="EMBL" id="WIBF01000009">
    <property type="protein sequence ID" value="MQQ09616.1"/>
    <property type="molecule type" value="Genomic_DNA"/>
</dbReference>
<protein>
    <submittedName>
        <fullName evidence="9">Glycosyltransferase</fullName>
    </submittedName>
</protein>
<sequence length="341" mass="37722">MSFSSDTSRFGPSVTPPVLSIIVPMYNEADNVDELLNRLVSVVSEIEPQYEIILIDDGSRDATASRIVEAAEQNEQIKCLVLSRNFGKEAALNAGLSHASGQAVIQIDADLQHPPEIIRTFYVEWRNGAELVYGQRTSRDGEGAARSFMTRSFYKLFAAVSDVKLMKGLGDFLLMDRKVVDALLSLPERERFTKGLYAWVGFKRVAVPFEVAPRAHGQSAWSILRLYLFALGAITSFSTVPLKIWTYIGLFLAVPSFAYGGFIVAKTAIFGVDVPGYASLMVAVCFFSGIQLLGLGIIGDYMGRVLQEVKQRPLYLISTKHGFDQTRSRNLEIAEIKQLTS</sequence>
<keyword evidence="4 7" id="KW-0812">Transmembrane</keyword>
<evidence type="ECO:0000256" key="1">
    <source>
        <dbReference type="ARBA" id="ARBA00004141"/>
    </source>
</evidence>
<feature type="domain" description="Glycosyltransferase 2-like" evidence="8">
    <location>
        <begin position="20"/>
        <end position="182"/>
    </location>
</feature>
<dbReference type="PANTHER" id="PTHR48090:SF1">
    <property type="entry name" value="PROPHAGE BACTOPRENOL GLUCOSYL TRANSFERASE HOMOLOG"/>
    <property type="match status" value="1"/>
</dbReference>
<dbReference type="RefSeq" id="WP_153216592.1">
    <property type="nucleotide sequence ID" value="NZ_WIBF01000009.1"/>
</dbReference>
<dbReference type="AlphaFoldDB" id="A0A843YEV9"/>
<evidence type="ECO:0000256" key="6">
    <source>
        <dbReference type="ARBA" id="ARBA00023136"/>
    </source>
</evidence>
<dbReference type="SUPFAM" id="SSF53448">
    <property type="entry name" value="Nucleotide-diphospho-sugar transferases"/>
    <property type="match status" value="1"/>
</dbReference>
<evidence type="ECO:0000259" key="8">
    <source>
        <dbReference type="Pfam" id="PF00535"/>
    </source>
</evidence>
<dbReference type="GO" id="GO:0005886">
    <property type="term" value="C:plasma membrane"/>
    <property type="evidence" value="ECO:0007669"/>
    <property type="project" value="TreeGrafter"/>
</dbReference>
<reference evidence="9 10" key="1">
    <citation type="submission" date="2019-10" db="EMBL/GenBank/DDBJ databases">
        <title>Epibacterium sp. nov., isolated from seawater.</title>
        <authorList>
            <person name="Zhang X."/>
            <person name="Li N."/>
        </authorList>
    </citation>
    <scope>NUCLEOTIDE SEQUENCE [LARGE SCALE GENOMIC DNA]</scope>
    <source>
        <strain evidence="9 10">SM1979</strain>
    </source>
</reference>
<keyword evidence="2" id="KW-0328">Glycosyltransferase</keyword>
<dbReference type="InterPro" id="IPR050256">
    <property type="entry name" value="Glycosyltransferase_2"/>
</dbReference>
<evidence type="ECO:0000256" key="4">
    <source>
        <dbReference type="ARBA" id="ARBA00022692"/>
    </source>
</evidence>
<evidence type="ECO:0000256" key="5">
    <source>
        <dbReference type="ARBA" id="ARBA00022989"/>
    </source>
</evidence>
<dbReference type="Pfam" id="PF00535">
    <property type="entry name" value="Glycos_transf_2"/>
    <property type="match status" value="1"/>
</dbReference>
<keyword evidence="6 7" id="KW-0472">Membrane</keyword>
<proteinExistence type="predicted"/>
<dbReference type="CDD" id="cd04187">
    <property type="entry name" value="DPM1_like_bac"/>
    <property type="match status" value="1"/>
</dbReference>
<comment type="caution">
    <text evidence="9">The sequence shown here is derived from an EMBL/GenBank/DDBJ whole genome shotgun (WGS) entry which is preliminary data.</text>
</comment>
<dbReference type="PANTHER" id="PTHR48090">
    <property type="entry name" value="UNDECAPRENYL-PHOSPHATE 4-DEOXY-4-FORMAMIDO-L-ARABINOSE TRANSFERASE-RELATED"/>
    <property type="match status" value="1"/>
</dbReference>
<feature type="transmembrane region" description="Helical" evidence="7">
    <location>
        <begin position="219"/>
        <end position="237"/>
    </location>
</feature>
<organism evidence="9 10">
    <name type="scientific">Tritonibacter litoralis</name>
    <dbReference type="NCBI Taxonomy" id="2662264"/>
    <lineage>
        <taxon>Bacteria</taxon>
        <taxon>Pseudomonadati</taxon>
        <taxon>Pseudomonadota</taxon>
        <taxon>Alphaproteobacteria</taxon>
        <taxon>Rhodobacterales</taxon>
        <taxon>Paracoccaceae</taxon>
        <taxon>Tritonibacter</taxon>
    </lineage>
</organism>
<evidence type="ECO:0000256" key="7">
    <source>
        <dbReference type="SAM" id="Phobius"/>
    </source>
</evidence>
<feature type="transmembrane region" description="Helical" evidence="7">
    <location>
        <begin position="244"/>
        <end position="265"/>
    </location>
</feature>
<name>A0A843YEV9_9RHOB</name>
<gene>
    <name evidence="9" type="ORF">GFB49_14205</name>
</gene>
<keyword evidence="5 7" id="KW-1133">Transmembrane helix</keyword>
<evidence type="ECO:0000313" key="9">
    <source>
        <dbReference type="EMBL" id="MQQ09616.1"/>
    </source>
</evidence>
<keyword evidence="3 9" id="KW-0808">Transferase</keyword>
<dbReference type="InterPro" id="IPR029044">
    <property type="entry name" value="Nucleotide-diphossugar_trans"/>
</dbReference>
<keyword evidence="10" id="KW-1185">Reference proteome</keyword>
<evidence type="ECO:0000256" key="2">
    <source>
        <dbReference type="ARBA" id="ARBA00022676"/>
    </source>
</evidence>
<dbReference type="Gene3D" id="3.90.550.10">
    <property type="entry name" value="Spore Coat Polysaccharide Biosynthesis Protein SpsA, Chain A"/>
    <property type="match status" value="1"/>
</dbReference>
<evidence type="ECO:0000256" key="3">
    <source>
        <dbReference type="ARBA" id="ARBA00022679"/>
    </source>
</evidence>
<accession>A0A843YEV9</accession>
<feature type="transmembrane region" description="Helical" evidence="7">
    <location>
        <begin position="277"/>
        <end position="302"/>
    </location>
</feature>
<comment type="subcellular location">
    <subcellularLocation>
        <location evidence="1">Membrane</location>
        <topology evidence="1">Multi-pass membrane protein</topology>
    </subcellularLocation>
</comment>
<dbReference type="InterPro" id="IPR001173">
    <property type="entry name" value="Glyco_trans_2-like"/>
</dbReference>
<dbReference type="GO" id="GO:0016757">
    <property type="term" value="F:glycosyltransferase activity"/>
    <property type="evidence" value="ECO:0007669"/>
    <property type="project" value="UniProtKB-KW"/>
</dbReference>